<feature type="region of interest" description="Disordered" evidence="1">
    <location>
        <begin position="1"/>
        <end position="34"/>
    </location>
</feature>
<evidence type="ECO:0000313" key="3">
    <source>
        <dbReference type="EMBL" id="KAL0004949.1"/>
    </source>
</evidence>
<keyword evidence="4" id="KW-1185">Reference proteome</keyword>
<dbReference type="EMBL" id="JAZDWU010000004">
    <property type="protein sequence ID" value="KAL0004949.1"/>
    <property type="molecule type" value="Genomic_DNA"/>
</dbReference>
<dbReference type="Proteomes" id="UP001459277">
    <property type="component" value="Unassembled WGS sequence"/>
</dbReference>
<evidence type="ECO:0000313" key="4">
    <source>
        <dbReference type="Proteomes" id="UP001459277"/>
    </source>
</evidence>
<dbReference type="InterPro" id="IPR052879">
    <property type="entry name" value="Dd_Spore_Germination_Stalk"/>
</dbReference>
<sequence length="130" mass="14353">MAGPYHTKLPAVHQTTKSTYPPKAPAPAPDTKSSNAPVQFLHSITSTWTIAQSAYYRHEVIIKNTSQKPIADLMLLIEKLSGPLWGLSPTNVKNIYELPLWQKVLNPGAECIFVYIQGGPQAKLSVLSYH</sequence>
<gene>
    <name evidence="3" type="ORF">SO802_012510</name>
</gene>
<accession>A0AAW2D3S1</accession>
<dbReference type="PANTHER" id="PTHR33239">
    <property type="entry name" value="CELLULOSE-BINDING DOMAIN-CONTAINING PROTEIN-RELATED"/>
    <property type="match status" value="1"/>
</dbReference>
<reference evidence="3 4" key="1">
    <citation type="submission" date="2024-01" db="EMBL/GenBank/DDBJ databases">
        <title>A telomere-to-telomere, gap-free genome of sweet tea (Lithocarpus litseifolius).</title>
        <authorList>
            <person name="Zhou J."/>
        </authorList>
    </citation>
    <scope>NUCLEOTIDE SEQUENCE [LARGE SCALE GENOMIC DNA]</scope>
    <source>
        <strain evidence="3">Zhou-2022a</strain>
        <tissue evidence="3">Leaf</tissue>
    </source>
</reference>
<dbReference type="GO" id="GO:0031012">
    <property type="term" value="C:extracellular matrix"/>
    <property type="evidence" value="ECO:0007669"/>
    <property type="project" value="TreeGrafter"/>
</dbReference>
<name>A0AAW2D3S1_9ROSI</name>
<evidence type="ECO:0000259" key="2">
    <source>
        <dbReference type="SMART" id="SM01063"/>
    </source>
</evidence>
<comment type="caution">
    <text evidence="3">The sequence shown here is derived from an EMBL/GenBank/DDBJ whole genome shotgun (WGS) entry which is preliminary data.</text>
</comment>
<dbReference type="SMART" id="SM01063">
    <property type="entry name" value="CBM49"/>
    <property type="match status" value="1"/>
</dbReference>
<protein>
    <recommendedName>
        <fullName evidence="2">Carbohydrate binding domain-containing protein</fullName>
    </recommendedName>
</protein>
<evidence type="ECO:0000256" key="1">
    <source>
        <dbReference type="SAM" id="MobiDB-lite"/>
    </source>
</evidence>
<dbReference type="GO" id="GO:0030246">
    <property type="term" value="F:carbohydrate binding"/>
    <property type="evidence" value="ECO:0007669"/>
    <property type="project" value="InterPro"/>
</dbReference>
<dbReference type="AlphaFoldDB" id="A0AAW2D3S1"/>
<dbReference type="InterPro" id="IPR019028">
    <property type="entry name" value="CBM_49"/>
</dbReference>
<feature type="domain" description="Carbohydrate binding" evidence="2">
    <location>
        <begin position="38"/>
        <end position="118"/>
    </location>
</feature>
<dbReference type="GO" id="GO:0005201">
    <property type="term" value="F:extracellular matrix structural constituent"/>
    <property type="evidence" value="ECO:0007669"/>
    <property type="project" value="TreeGrafter"/>
</dbReference>
<organism evidence="3 4">
    <name type="scientific">Lithocarpus litseifolius</name>
    <dbReference type="NCBI Taxonomy" id="425828"/>
    <lineage>
        <taxon>Eukaryota</taxon>
        <taxon>Viridiplantae</taxon>
        <taxon>Streptophyta</taxon>
        <taxon>Embryophyta</taxon>
        <taxon>Tracheophyta</taxon>
        <taxon>Spermatophyta</taxon>
        <taxon>Magnoliopsida</taxon>
        <taxon>eudicotyledons</taxon>
        <taxon>Gunneridae</taxon>
        <taxon>Pentapetalae</taxon>
        <taxon>rosids</taxon>
        <taxon>fabids</taxon>
        <taxon>Fagales</taxon>
        <taxon>Fagaceae</taxon>
        <taxon>Lithocarpus</taxon>
    </lineage>
</organism>
<dbReference type="GO" id="GO:0030198">
    <property type="term" value="P:extracellular matrix organization"/>
    <property type="evidence" value="ECO:0007669"/>
    <property type="project" value="TreeGrafter"/>
</dbReference>
<proteinExistence type="predicted"/>
<dbReference type="Pfam" id="PF09478">
    <property type="entry name" value="CBM49"/>
    <property type="match status" value="1"/>
</dbReference>